<evidence type="ECO:0000256" key="3">
    <source>
        <dbReference type="ARBA" id="ARBA00022793"/>
    </source>
</evidence>
<dbReference type="FunFam" id="1.20.1340.10:FF:000001">
    <property type="entry name" value="Histidine decarboxylase"/>
    <property type="match status" value="1"/>
</dbReference>
<feature type="compositionally biased region" description="Polar residues" evidence="7">
    <location>
        <begin position="1"/>
        <end position="18"/>
    </location>
</feature>
<evidence type="ECO:0000256" key="6">
    <source>
        <dbReference type="PIRSR" id="PIRSR602129-50"/>
    </source>
</evidence>
<dbReference type="Gramene" id="PHT76536">
    <property type="protein sequence ID" value="PHT76536"/>
    <property type="gene ID" value="T459_20058"/>
</dbReference>
<reference evidence="8 9" key="1">
    <citation type="journal article" date="2014" name="Nat. Genet.">
        <title>Genome sequence of the hot pepper provides insights into the evolution of pungency in Capsicum species.</title>
        <authorList>
            <person name="Kim S."/>
            <person name="Park M."/>
            <person name="Yeom S.I."/>
            <person name="Kim Y.M."/>
            <person name="Lee J.M."/>
            <person name="Lee H.A."/>
            <person name="Seo E."/>
            <person name="Choi J."/>
            <person name="Cheong K."/>
            <person name="Kim K.T."/>
            <person name="Jung K."/>
            <person name="Lee G.W."/>
            <person name="Oh S.K."/>
            <person name="Bae C."/>
            <person name="Kim S.B."/>
            <person name="Lee H.Y."/>
            <person name="Kim S.Y."/>
            <person name="Kim M.S."/>
            <person name="Kang B.C."/>
            <person name="Jo Y.D."/>
            <person name="Yang H.B."/>
            <person name="Jeong H.J."/>
            <person name="Kang W.H."/>
            <person name="Kwon J.K."/>
            <person name="Shin C."/>
            <person name="Lim J.Y."/>
            <person name="Park J.H."/>
            <person name="Huh J.H."/>
            <person name="Kim J.S."/>
            <person name="Kim B.D."/>
            <person name="Cohen O."/>
            <person name="Paran I."/>
            <person name="Suh M.C."/>
            <person name="Lee S.B."/>
            <person name="Kim Y.K."/>
            <person name="Shin Y."/>
            <person name="Noh S.J."/>
            <person name="Park J."/>
            <person name="Seo Y.S."/>
            <person name="Kwon S.Y."/>
            <person name="Kim H.A."/>
            <person name="Park J.M."/>
            <person name="Kim H.J."/>
            <person name="Choi S.B."/>
            <person name="Bosland P.W."/>
            <person name="Reeves G."/>
            <person name="Jo S.H."/>
            <person name="Lee B.W."/>
            <person name="Cho H.T."/>
            <person name="Choi H.S."/>
            <person name="Lee M.S."/>
            <person name="Yu Y."/>
            <person name="Do Choi Y."/>
            <person name="Park B.S."/>
            <person name="van Deynze A."/>
            <person name="Ashrafi H."/>
            <person name="Hill T."/>
            <person name="Kim W.T."/>
            <person name="Pai H.S."/>
            <person name="Ahn H.K."/>
            <person name="Yeam I."/>
            <person name="Giovannoni J.J."/>
            <person name="Rose J.K."/>
            <person name="Sorensen I."/>
            <person name="Lee S.J."/>
            <person name="Kim R.W."/>
            <person name="Choi I.Y."/>
            <person name="Choi B.S."/>
            <person name="Lim J.S."/>
            <person name="Lee Y.H."/>
            <person name="Choi D."/>
        </authorList>
    </citation>
    <scope>NUCLEOTIDE SEQUENCE [LARGE SCALE GENOMIC DNA]</scope>
    <source>
        <strain evidence="9">cv. CM334</strain>
    </source>
</reference>
<dbReference type="PANTHER" id="PTHR11999">
    <property type="entry name" value="GROUP II PYRIDOXAL-5-PHOSPHATE DECARBOXYLASE"/>
    <property type="match status" value="1"/>
</dbReference>
<dbReference type="Gene3D" id="1.20.1340.10">
    <property type="entry name" value="dopa decarboxylase, N-terminal domain"/>
    <property type="match status" value="1"/>
</dbReference>
<dbReference type="GO" id="GO:0006520">
    <property type="term" value="P:amino acid metabolic process"/>
    <property type="evidence" value="ECO:0007669"/>
    <property type="project" value="InterPro"/>
</dbReference>
<dbReference type="PANTHER" id="PTHR11999:SF157">
    <property type="entry name" value="TRYPTOPHAN DECARBOXYLASE 1"/>
    <property type="match status" value="1"/>
</dbReference>
<dbReference type="CDD" id="cd06450">
    <property type="entry name" value="DOPA_deC_like"/>
    <property type="match status" value="1"/>
</dbReference>
<dbReference type="EMBL" id="AYRZ02000007">
    <property type="protein sequence ID" value="PHT76536.1"/>
    <property type="molecule type" value="Genomic_DNA"/>
</dbReference>
<dbReference type="Proteomes" id="UP000222542">
    <property type="component" value="Unassembled WGS sequence"/>
</dbReference>
<dbReference type="GO" id="GO:0016831">
    <property type="term" value="F:carboxy-lyase activity"/>
    <property type="evidence" value="ECO:0000318"/>
    <property type="project" value="GO_Central"/>
</dbReference>
<dbReference type="PRINTS" id="PR00800">
    <property type="entry name" value="YHDCRBOXLASE"/>
</dbReference>
<dbReference type="Gene3D" id="3.40.640.10">
    <property type="entry name" value="Type I PLP-dependent aspartate aminotransferase-like (Major domain)"/>
    <property type="match status" value="1"/>
</dbReference>
<dbReference type="PROSITE" id="PS00392">
    <property type="entry name" value="DDC_GAD_HDC_YDC"/>
    <property type="match status" value="1"/>
</dbReference>
<reference evidence="8 9" key="2">
    <citation type="journal article" date="2017" name="Genome Biol.">
        <title>New reference genome sequences of hot pepper reveal the massive evolution of plant disease-resistance genes by retroduplication.</title>
        <authorList>
            <person name="Kim S."/>
            <person name="Park J."/>
            <person name="Yeom S.I."/>
            <person name="Kim Y.M."/>
            <person name="Seo E."/>
            <person name="Kim K.T."/>
            <person name="Kim M.S."/>
            <person name="Lee J.M."/>
            <person name="Cheong K."/>
            <person name="Shin H.S."/>
            <person name="Kim S.B."/>
            <person name="Han K."/>
            <person name="Lee J."/>
            <person name="Park M."/>
            <person name="Lee H.A."/>
            <person name="Lee H.Y."/>
            <person name="Lee Y."/>
            <person name="Oh S."/>
            <person name="Lee J.H."/>
            <person name="Choi E."/>
            <person name="Choi E."/>
            <person name="Lee S.E."/>
            <person name="Jeon J."/>
            <person name="Kim H."/>
            <person name="Choi G."/>
            <person name="Song H."/>
            <person name="Lee J."/>
            <person name="Lee S.C."/>
            <person name="Kwon J.K."/>
            <person name="Lee H.Y."/>
            <person name="Koo N."/>
            <person name="Hong Y."/>
            <person name="Kim R.W."/>
            <person name="Kang W.H."/>
            <person name="Huh J.H."/>
            <person name="Kang B.C."/>
            <person name="Yang T.J."/>
            <person name="Lee Y.H."/>
            <person name="Bennetzen J.L."/>
            <person name="Choi D."/>
        </authorList>
    </citation>
    <scope>NUCLEOTIDE SEQUENCE [LARGE SCALE GENOMIC DNA]</scope>
    <source>
        <strain evidence="9">cv. CM334</strain>
    </source>
</reference>
<dbReference type="InterPro" id="IPR002129">
    <property type="entry name" value="PyrdxlP-dep_de-COase"/>
</dbReference>
<dbReference type="OMA" id="SFICREY"/>
<dbReference type="GO" id="GO:0030170">
    <property type="term" value="F:pyridoxal phosphate binding"/>
    <property type="evidence" value="ECO:0007669"/>
    <property type="project" value="InterPro"/>
</dbReference>
<proteinExistence type="inferred from homology"/>
<evidence type="ECO:0000256" key="2">
    <source>
        <dbReference type="ARBA" id="ARBA00009533"/>
    </source>
</evidence>
<feature type="region of interest" description="Disordered" evidence="7">
    <location>
        <begin position="698"/>
        <end position="749"/>
    </location>
</feature>
<dbReference type="InterPro" id="IPR015421">
    <property type="entry name" value="PyrdxlP-dep_Trfase_major"/>
</dbReference>
<gene>
    <name evidence="8" type="ORF">T459_20058</name>
</gene>
<keyword evidence="9" id="KW-1185">Reference proteome</keyword>
<dbReference type="FunFam" id="3.40.640.10:FF:000025">
    <property type="entry name" value="Histidine decarboxylase"/>
    <property type="match status" value="1"/>
</dbReference>
<protein>
    <submittedName>
        <fullName evidence="8">Tyrosine/DOPA decarboxylase 3</fullName>
    </submittedName>
</protein>
<dbReference type="AlphaFoldDB" id="A0A2G2Z3G9"/>
<dbReference type="Gene3D" id="3.90.1150.10">
    <property type="entry name" value="Aspartate Aminotransferase, domain 1"/>
    <property type="match status" value="1"/>
</dbReference>
<comment type="caution">
    <text evidence="8">The sequence shown here is derived from an EMBL/GenBank/DDBJ whole genome shotgun (WGS) entry which is preliminary data.</text>
</comment>
<feature type="region of interest" description="Disordered" evidence="7">
    <location>
        <begin position="1"/>
        <end position="22"/>
    </location>
</feature>
<dbReference type="InterPro" id="IPR015422">
    <property type="entry name" value="PyrdxlP-dep_Trfase_small"/>
</dbReference>
<name>A0A2G2Z3G9_CAPAN</name>
<feature type="compositionally biased region" description="Basic residues" evidence="7">
    <location>
        <begin position="738"/>
        <end position="749"/>
    </location>
</feature>
<dbReference type="STRING" id="4072.A0A2G2Z3G9"/>
<evidence type="ECO:0000256" key="4">
    <source>
        <dbReference type="ARBA" id="ARBA00022898"/>
    </source>
</evidence>
<dbReference type="GO" id="GO:0036469">
    <property type="term" value="F:L-tryptophan decarboxylase activity"/>
    <property type="evidence" value="ECO:0007669"/>
    <property type="project" value="UniProtKB-ARBA"/>
</dbReference>
<comment type="cofactor">
    <cofactor evidence="1 6">
        <name>pyridoxal 5'-phosphate</name>
        <dbReference type="ChEBI" id="CHEBI:597326"/>
    </cofactor>
</comment>
<evidence type="ECO:0000256" key="7">
    <source>
        <dbReference type="SAM" id="MobiDB-lite"/>
    </source>
</evidence>
<evidence type="ECO:0000313" key="8">
    <source>
        <dbReference type="EMBL" id="PHT76536.1"/>
    </source>
</evidence>
<dbReference type="Pfam" id="PF00282">
    <property type="entry name" value="Pyridoxal_deC"/>
    <property type="match status" value="1"/>
</dbReference>
<dbReference type="InterPro" id="IPR021115">
    <property type="entry name" value="Pyridoxal-P_BS"/>
</dbReference>
<evidence type="ECO:0000256" key="1">
    <source>
        <dbReference type="ARBA" id="ARBA00001933"/>
    </source>
</evidence>
<dbReference type="InterPro" id="IPR010977">
    <property type="entry name" value="Aromatic_deC"/>
</dbReference>
<evidence type="ECO:0000256" key="5">
    <source>
        <dbReference type="ARBA" id="ARBA00023239"/>
    </source>
</evidence>
<feature type="modified residue" description="N6-(pyridoxal phosphate)lysine" evidence="6">
    <location>
        <position position="319"/>
    </location>
</feature>
<keyword evidence="5" id="KW-0456">Lyase</keyword>
<dbReference type="Pfam" id="PF14223">
    <property type="entry name" value="Retrotran_gag_2"/>
    <property type="match status" value="1"/>
</dbReference>
<accession>A0A2G2Z3G9</accession>
<dbReference type="SUPFAM" id="SSF53383">
    <property type="entry name" value="PLP-dependent transferases"/>
    <property type="match status" value="1"/>
</dbReference>
<evidence type="ECO:0000313" key="9">
    <source>
        <dbReference type="Proteomes" id="UP000222542"/>
    </source>
</evidence>
<feature type="region of interest" description="Disordered" evidence="7">
    <location>
        <begin position="526"/>
        <end position="547"/>
    </location>
</feature>
<keyword evidence="4 6" id="KW-0663">Pyridoxal phosphate</keyword>
<feature type="compositionally biased region" description="Polar residues" evidence="7">
    <location>
        <begin position="526"/>
        <end position="540"/>
    </location>
</feature>
<dbReference type="GO" id="GO:0019752">
    <property type="term" value="P:carboxylic acid metabolic process"/>
    <property type="evidence" value="ECO:0007669"/>
    <property type="project" value="InterPro"/>
</dbReference>
<comment type="similarity">
    <text evidence="2">Belongs to the group II decarboxylase family.</text>
</comment>
<keyword evidence="3" id="KW-0210">Decarboxylase</keyword>
<sequence length="749" mass="84551">MGTLDSNSSTQTHSSVTEFNPLDPEEFRTQAHQMVDFIADYYKNIESYPVLSQVEPGYLRSHLPENAPYFPESLDTIMKDVQNHIVPGMTHWLSPNFFAFFPATVSSAAFLGEMLCNCFNSVGFNWLASPAMTELEMIVMDWLANILKLPQCFMFSGTGGGVIQGTTSEAILCTLIAARDRKLENIGVDNIGRLVVYCSDQTHSTYTKACKVAGIFPCNIRAVQTSVESDFALSPVILRRVIEADVAAGLVPLFLCATVGTTSTTAVDPISQLAELADEFDIWLHVDAAYGGSACICPEFRQYFDGIEQANSLSLSPHKWLLSYLDCCCMWVKEPNVLVKALSTNPEYLRNKRSEHGSVVDYKDWQIGTGRKFKSLRLWLVMRIYGVANLQSHIRSDVRMAKMFEGFVRSDSKFEIVVPRHFSLVCFRFNPDKEYEPAYTELLNKKLLDSVNSTGRVYMTHTIAGGIYMLRFAVGATFTEDKHVISAWKLIKKSADALLKRSYSYYTTIWEKLTSESQMQDAATSVGATNISTSSRTNAPPTMAPTEKSEKFTGIDFKRWNYILSGLQNDLYNIYSGNKTSKELWGALEQKYQIEDAGIKKFLVAQFLNFKMIDNKSVVSQVQELQVIIHDLLAEGLIVNNAFLVATIVEKLPPLWKEFKNYLKHECKEMTVEDLIVRLRIEEDNKVAERRSKGNSAINGAHIVEDNQNNSKKGKKAEQGSYQPRRNSRKNSPQIVVPRRKVRKRIKQI</sequence>
<dbReference type="SMR" id="A0A2G2Z3G9"/>
<organism evidence="8 9">
    <name type="scientific">Capsicum annuum</name>
    <name type="common">Capsicum pepper</name>
    <dbReference type="NCBI Taxonomy" id="4072"/>
    <lineage>
        <taxon>Eukaryota</taxon>
        <taxon>Viridiplantae</taxon>
        <taxon>Streptophyta</taxon>
        <taxon>Embryophyta</taxon>
        <taxon>Tracheophyta</taxon>
        <taxon>Spermatophyta</taxon>
        <taxon>Magnoliopsida</taxon>
        <taxon>eudicotyledons</taxon>
        <taxon>Gunneridae</taxon>
        <taxon>Pentapetalae</taxon>
        <taxon>asterids</taxon>
        <taxon>lamiids</taxon>
        <taxon>Solanales</taxon>
        <taxon>Solanaceae</taxon>
        <taxon>Solanoideae</taxon>
        <taxon>Capsiceae</taxon>
        <taxon>Capsicum</taxon>
    </lineage>
</organism>
<dbReference type="InterPro" id="IPR015424">
    <property type="entry name" value="PyrdxlP-dep_Trfase"/>
</dbReference>
<dbReference type="GO" id="GO:0005737">
    <property type="term" value="C:cytoplasm"/>
    <property type="evidence" value="ECO:0000318"/>
    <property type="project" value="GO_Central"/>
</dbReference>